<dbReference type="Pfam" id="PF00155">
    <property type="entry name" value="Aminotran_1_2"/>
    <property type="match status" value="1"/>
</dbReference>
<gene>
    <name evidence="2" type="ORF">BU16DRAFT_549507</name>
</gene>
<organism evidence="2 3">
    <name type="scientific">Lophium mytilinum</name>
    <dbReference type="NCBI Taxonomy" id="390894"/>
    <lineage>
        <taxon>Eukaryota</taxon>
        <taxon>Fungi</taxon>
        <taxon>Dikarya</taxon>
        <taxon>Ascomycota</taxon>
        <taxon>Pezizomycotina</taxon>
        <taxon>Dothideomycetes</taxon>
        <taxon>Pleosporomycetidae</taxon>
        <taxon>Mytilinidiales</taxon>
        <taxon>Mytilinidiaceae</taxon>
        <taxon>Lophium</taxon>
    </lineage>
</organism>
<sequence length="475" mass="51507">MLTPINLQLGWPSPSLFPASSLLAGASTVLTDPSKVASGLIYGPDEGYLPLRKSVAKWLSSTYAHGNATPNFERICITNGASGNLGNILAKFTDARYTRRIWMVEPSYFLACPIFHDAGFEGKLRGVPEDEEGLDIDFLRSSLQEAEDEVKKTGGEDVPLLKGGAGYAKLYKHVIYLVPTFSNPSAKTLSLRRREELVRLAREFDALVVTDDVYDVLRWPEDPNASVSKLGKPPPRIVDVDTTLDGGPVDEWGNTVSNGSFSKIIAPGCRVGWAEGTAAFAKQLSQVGSTRSGGAPSHLVPTFVHEMLENGSLDKHIAETLVPIYRARYYVLMDAIREHLVPLGFELSVGKPYEASLKNASKTNGTNGINGTNGVQQNGTSSPIREAGGFFTYLLLPSDIPSASDLSAKALEKYELKFAFGDMFQVAGDVGSAERAAKGYGRGIRLCWAWHTEDDIKEGIRRLAMTAQETKSGKA</sequence>
<proteinExistence type="predicted"/>
<dbReference type="AlphaFoldDB" id="A0A6A6QUF8"/>
<protein>
    <submittedName>
        <fullName evidence="2">Putative aminotransferase</fullName>
    </submittedName>
</protein>
<evidence type="ECO:0000313" key="2">
    <source>
        <dbReference type="EMBL" id="KAF2495754.1"/>
    </source>
</evidence>
<keyword evidence="2" id="KW-0032">Aminotransferase</keyword>
<dbReference type="CDD" id="cd00609">
    <property type="entry name" value="AAT_like"/>
    <property type="match status" value="1"/>
</dbReference>
<dbReference type="EMBL" id="MU004188">
    <property type="protein sequence ID" value="KAF2495754.1"/>
    <property type="molecule type" value="Genomic_DNA"/>
</dbReference>
<dbReference type="FunFam" id="3.40.640.10:FF:000080">
    <property type="entry name" value="Aminotransferase, putative"/>
    <property type="match status" value="1"/>
</dbReference>
<dbReference type="PANTHER" id="PTHR42858">
    <property type="entry name" value="AMINOTRANSFERASE"/>
    <property type="match status" value="1"/>
</dbReference>
<evidence type="ECO:0000313" key="3">
    <source>
        <dbReference type="Proteomes" id="UP000799750"/>
    </source>
</evidence>
<feature type="domain" description="Aminotransferase class I/classII large" evidence="1">
    <location>
        <begin position="41"/>
        <end position="329"/>
    </location>
</feature>
<dbReference type="Gene3D" id="3.40.640.10">
    <property type="entry name" value="Type I PLP-dependent aspartate aminotransferase-like (Major domain)"/>
    <property type="match status" value="1"/>
</dbReference>
<reference evidence="2" key="1">
    <citation type="journal article" date="2020" name="Stud. Mycol.">
        <title>101 Dothideomycetes genomes: a test case for predicting lifestyles and emergence of pathogens.</title>
        <authorList>
            <person name="Haridas S."/>
            <person name="Albert R."/>
            <person name="Binder M."/>
            <person name="Bloem J."/>
            <person name="Labutti K."/>
            <person name="Salamov A."/>
            <person name="Andreopoulos B."/>
            <person name="Baker S."/>
            <person name="Barry K."/>
            <person name="Bills G."/>
            <person name="Bluhm B."/>
            <person name="Cannon C."/>
            <person name="Castanera R."/>
            <person name="Culley D."/>
            <person name="Daum C."/>
            <person name="Ezra D."/>
            <person name="Gonzalez J."/>
            <person name="Henrissat B."/>
            <person name="Kuo A."/>
            <person name="Liang C."/>
            <person name="Lipzen A."/>
            <person name="Lutzoni F."/>
            <person name="Magnuson J."/>
            <person name="Mondo S."/>
            <person name="Nolan M."/>
            <person name="Ohm R."/>
            <person name="Pangilinan J."/>
            <person name="Park H.-J."/>
            <person name="Ramirez L."/>
            <person name="Alfaro M."/>
            <person name="Sun H."/>
            <person name="Tritt A."/>
            <person name="Yoshinaga Y."/>
            <person name="Zwiers L.-H."/>
            <person name="Turgeon B."/>
            <person name="Goodwin S."/>
            <person name="Spatafora J."/>
            <person name="Crous P."/>
            <person name="Grigoriev I."/>
        </authorList>
    </citation>
    <scope>NUCLEOTIDE SEQUENCE</scope>
    <source>
        <strain evidence="2">CBS 269.34</strain>
    </source>
</reference>
<dbReference type="InterPro" id="IPR015424">
    <property type="entry name" value="PyrdxlP-dep_Trfase"/>
</dbReference>
<dbReference type="SUPFAM" id="SSF53383">
    <property type="entry name" value="PLP-dependent transferases"/>
    <property type="match status" value="1"/>
</dbReference>
<dbReference type="InterPro" id="IPR015421">
    <property type="entry name" value="PyrdxlP-dep_Trfase_major"/>
</dbReference>
<dbReference type="GO" id="GO:0047536">
    <property type="term" value="F:2-aminoadipate transaminase activity"/>
    <property type="evidence" value="ECO:0007669"/>
    <property type="project" value="TreeGrafter"/>
</dbReference>
<keyword evidence="3" id="KW-1185">Reference proteome</keyword>
<accession>A0A6A6QUF8</accession>
<dbReference type="Gene3D" id="3.90.1150.10">
    <property type="entry name" value="Aspartate Aminotransferase, domain 1"/>
    <property type="match status" value="2"/>
</dbReference>
<dbReference type="Proteomes" id="UP000799750">
    <property type="component" value="Unassembled WGS sequence"/>
</dbReference>
<dbReference type="InterPro" id="IPR004839">
    <property type="entry name" value="Aminotransferase_I/II_large"/>
</dbReference>
<dbReference type="OrthoDB" id="7042322at2759"/>
<evidence type="ECO:0000259" key="1">
    <source>
        <dbReference type="Pfam" id="PF00155"/>
    </source>
</evidence>
<keyword evidence="2" id="KW-0808">Transferase</keyword>
<name>A0A6A6QUF8_9PEZI</name>
<dbReference type="GO" id="GO:0030170">
    <property type="term" value="F:pyridoxal phosphate binding"/>
    <property type="evidence" value="ECO:0007669"/>
    <property type="project" value="InterPro"/>
</dbReference>
<dbReference type="InterPro" id="IPR015422">
    <property type="entry name" value="PyrdxlP-dep_Trfase_small"/>
</dbReference>
<dbReference type="PANTHER" id="PTHR42858:SF1">
    <property type="entry name" value="LD15494P"/>
    <property type="match status" value="1"/>
</dbReference>